<accession>A0A846XVE7</accession>
<sequence length="439" mass="46593">MIVDWQTYYDAAAQCHQLASDLRAADKPVHEAVKHQCEGMAGNAAGCVKWAEVYDRSAQHTLQVSASLANALTNYGAVLYAQGYNWGIANKSNPPPPRPNTGQVGEYSVVLPTSVGDNGAGFEHSGGVKQFFDDLVKAVIEKFHQLPNADASKLKVAHDSWKTFSTHETLTGAAARIDTISALFDGVDDPTNRTHIQDHFTTLKSSATSLTASTTSVATSVGKYHDATVAFGDNVATKINWLEAGIAAAAVAGIALAIFTVGMSAEVAGEGIAAAVTATIGAIENAFTGSALAGILGAGALVGGVIAIDAFTDVPEDLEREATKLAAIIAMKVLIDGEDDDSTESKTQSTAPPRPEHVPEDWVPRRADNDKGWVWQKPGSERNENMFRDAEPTDRYPDGYVRYYNKDGQPVDLNGKPGSKASTHIPKNPDGTYPVPKGW</sequence>
<name>A0A846XVE7_9NOCA</name>
<dbReference type="Proteomes" id="UP000565711">
    <property type="component" value="Unassembled WGS sequence"/>
</dbReference>
<comment type="caution">
    <text evidence="2">The sequence shown here is derived from an EMBL/GenBank/DDBJ whole genome shotgun (WGS) entry which is preliminary data.</text>
</comment>
<proteinExistence type="predicted"/>
<evidence type="ECO:0008006" key="4">
    <source>
        <dbReference type="Google" id="ProtNLM"/>
    </source>
</evidence>
<feature type="region of interest" description="Disordered" evidence="1">
    <location>
        <begin position="339"/>
        <end position="439"/>
    </location>
</feature>
<dbReference type="RefSeq" id="WP_067867592.1">
    <property type="nucleotide sequence ID" value="NZ_JAAXOP010000002.1"/>
</dbReference>
<evidence type="ECO:0000256" key="1">
    <source>
        <dbReference type="SAM" id="MobiDB-lite"/>
    </source>
</evidence>
<gene>
    <name evidence="2" type="ORF">HGA08_05735</name>
</gene>
<feature type="compositionally biased region" description="Basic and acidic residues" evidence="1">
    <location>
        <begin position="354"/>
        <end position="371"/>
    </location>
</feature>
<organism evidence="2 3">
    <name type="scientific">Nocardia vermiculata</name>
    <dbReference type="NCBI Taxonomy" id="257274"/>
    <lineage>
        <taxon>Bacteria</taxon>
        <taxon>Bacillati</taxon>
        <taxon>Actinomycetota</taxon>
        <taxon>Actinomycetes</taxon>
        <taxon>Mycobacteriales</taxon>
        <taxon>Nocardiaceae</taxon>
        <taxon>Nocardia</taxon>
    </lineage>
</organism>
<reference evidence="2 3" key="1">
    <citation type="submission" date="2020-04" db="EMBL/GenBank/DDBJ databases">
        <title>MicrobeNet Type strains.</title>
        <authorList>
            <person name="Nicholson A.C."/>
        </authorList>
    </citation>
    <scope>NUCLEOTIDE SEQUENCE [LARGE SCALE GENOMIC DNA]</scope>
    <source>
        <strain evidence="2 3">JCM 12354</strain>
    </source>
</reference>
<keyword evidence="3" id="KW-1185">Reference proteome</keyword>
<dbReference type="AlphaFoldDB" id="A0A846XVE7"/>
<protein>
    <recommendedName>
        <fullName evidence="4">Bacterial toxin 24 domain-containing protein</fullName>
    </recommendedName>
</protein>
<evidence type="ECO:0000313" key="3">
    <source>
        <dbReference type="Proteomes" id="UP000565711"/>
    </source>
</evidence>
<evidence type="ECO:0000313" key="2">
    <source>
        <dbReference type="EMBL" id="NKY49714.1"/>
    </source>
</evidence>
<feature type="compositionally biased region" description="Basic and acidic residues" evidence="1">
    <location>
        <begin position="379"/>
        <end position="397"/>
    </location>
</feature>
<dbReference type="EMBL" id="JAAXOP010000002">
    <property type="protein sequence ID" value="NKY49714.1"/>
    <property type="molecule type" value="Genomic_DNA"/>
</dbReference>